<dbReference type="RefSeq" id="WP_340328467.1">
    <property type="nucleotide sequence ID" value="NZ_JAZHOF010000002.1"/>
</dbReference>
<protein>
    <submittedName>
        <fullName evidence="1">Uncharacterized protein</fullName>
    </submittedName>
</protein>
<evidence type="ECO:0000313" key="1">
    <source>
        <dbReference type="EMBL" id="MEJ8570721.1"/>
    </source>
</evidence>
<reference evidence="1 2" key="1">
    <citation type="submission" date="2024-02" db="EMBL/GenBank/DDBJ databases">
        <title>Genome analysis and characterization of Microbaculum marinisediminis sp. nov., isolated from marine sediment.</title>
        <authorList>
            <person name="Du Z.-J."/>
            <person name="Ye Y.-Q."/>
            <person name="Zhang Z.-R."/>
            <person name="Yuan S.-M."/>
            <person name="Zhang X.-Y."/>
        </authorList>
    </citation>
    <scope>NUCLEOTIDE SEQUENCE [LARGE SCALE GENOMIC DNA]</scope>
    <source>
        <strain evidence="1 2">SDUM1044001</strain>
    </source>
</reference>
<dbReference type="Proteomes" id="UP001378188">
    <property type="component" value="Unassembled WGS sequence"/>
</dbReference>
<accession>A0AAW9RLN8</accession>
<comment type="caution">
    <text evidence="1">The sequence shown here is derived from an EMBL/GenBank/DDBJ whole genome shotgun (WGS) entry which is preliminary data.</text>
</comment>
<keyword evidence="2" id="KW-1185">Reference proteome</keyword>
<evidence type="ECO:0000313" key="2">
    <source>
        <dbReference type="Proteomes" id="UP001378188"/>
    </source>
</evidence>
<proteinExistence type="predicted"/>
<organism evidence="1 2">
    <name type="scientific">Microbaculum marinum</name>
    <dbReference type="NCBI Taxonomy" id="1764581"/>
    <lineage>
        <taxon>Bacteria</taxon>
        <taxon>Pseudomonadati</taxon>
        <taxon>Pseudomonadota</taxon>
        <taxon>Alphaproteobacteria</taxon>
        <taxon>Hyphomicrobiales</taxon>
        <taxon>Tepidamorphaceae</taxon>
        <taxon>Microbaculum</taxon>
    </lineage>
</organism>
<name>A0AAW9RLN8_9HYPH</name>
<dbReference type="EMBL" id="JAZHOF010000002">
    <property type="protein sequence ID" value="MEJ8570721.1"/>
    <property type="molecule type" value="Genomic_DNA"/>
</dbReference>
<dbReference type="AlphaFoldDB" id="A0AAW9RLN8"/>
<sequence length="89" mass="10090">MTSQWRLLERWRNGPATDELVSAVRPRVRAYDTVPHEAAIAVASRLTHTDKADQVVVWGLPAGAKRPLVRHLVARWNDNGSDEQERIKP</sequence>
<gene>
    <name evidence="1" type="ORF">V3328_04510</name>
</gene>